<proteinExistence type="predicted"/>
<dbReference type="Proteomes" id="UP000603369">
    <property type="component" value="Unassembled WGS sequence"/>
</dbReference>
<name>A0A8I1HVA5_9CORY</name>
<evidence type="ECO:0000313" key="2">
    <source>
        <dbReference type="Proteomes" id="UP000603369"/>
    </source>
</evidence>
<evidence type="ECO:0000313" key="1">
    <source>
        <dbReference type="EMBL" id="MBK3428305.1"/>
    </source>
</evidence>
<keyword evidence="2" id="KW-1185">Reference proteome</keyword>
<protein>
    <recommendedName>
        <fullName evidence="3">N-acetyltransferase domain-containing protein</fullName>
    </recommendedName>
</protein>
<gene>
    <name evidence="1" type="ORF">JDP02_07235</name>
</gene>
<reference evidence="1 2" key="1">
    <citation type="submission" date="2020-12" db="EMBL/GenBank/DDBJ databases">
        <title>Draft genome sequence of the commensal strain Corynebacterium tuberculostearicum MFP09/CIP 102622 isolated from human skin.</title>
        <authorList>
            <person name="Boukerb A.M."/>
            <person name="Janvier X."/>
            <person name="Feuilloley M.G.J."/>
            <person name="Groboillot A."/>
        </authorList>
    </citation>
    <scope>NUCLEOTIDE SEQUENCE [LARGE SCALE GENOMIC DNA]</scope>
    <source>
        <strain evidence="1 2">CIP 102622</strain>
    </source>
</reference>
<comment type="caution">
    <text evidence="1">The sequence shown here is derived from an EMBL/GenBank/DDBJ whole genome shotgun (WGS) entry which is preliminary data.</text>
</comment>
<accession>A0A8I1HVA5</accession>
<sequence>MILEPVRQGARIHRQAERSTFWELEASVVDPAFEKEAWLATTLLSFGQCGFTVGEDATILFCSREDAAGAAKLPTAPISDDAEIITSLFVKAHLMGRGIEAVLVDAAIMHLTNRGSAAVEAFGYYGDPAAAADFLGHKPAYIGLMSYETLRSAGFEVAADHPVLPRLRLELPPEHDMLSAAAAEDLLARALA</sequence>
<organism evidence="1 2">
    <name type="scientific">Corynebacterium tuberculostearicum</name>
    <dbReference type="NCBI Taxonomy" id="38304"/>
    <lineage>
        <taxon>Bacteria</taxon>
        <taxon>Bacillati</taxon>
        <taxon>Actinomycetota</taxon>
        <taxon>Actinomycetes</taxon>
        <taxon>Mycobacteriales</taxon>
        <taxon>Corynebacteriaceae</taxon>
        <taxon>Corynebacterium</taxon>
    </lineage>
</organism>
<dbReference type="RefSeq" id="WP_005326019.1">
    <property type="nucleotide sequence ID" value="NZ_JAEHFL010000009.1"/>
</dbReference>
<dbReference type="AlphaFoldDB" id="A0A8I1HVA5"/>
<dbReference type="EMBL" id="JAEHFL010000009">
    <property type="protein sequence ID" value="MBK3428305.1"/>
    <property type="molecule type" value="Genomic_DNA"/>
</dbReference>
<evidence type="ECO:0008006" key="3">
    <source>
        <dbReference type="Google" id="ProtNLM"/>
    </source>
</evidence>